<comment type="catalytic activity">
    <reaction evidence="1">
        <text>[protein]-peptidylproline (omega=180) = [protein]-peptidylproline (omega=0)</text>
        <dbReference type="Rhea" id="RHEA:16237"/>
        <dbReference type="Rhea" id="RHEA-COMP:10747"/>
        <dbReference type="Rhea" id="RHEA-COMP:10748"/>
        <dbReference type="ChEBI" id="CHEBI:83833"/>
        <dbReference type="ChEBI" id="CHEBI:83834"/>
        <dbReference type="EC" id="5.2.1.8"/>
    </reaction>
</comment>
<dbReference type="SUPFAM" id="SSF54534">
    <property type="entry name" value="FKBP-like"/>
    <property type="match status" value="1"/>
</dbReference>
<evidence type="ECO:0000259" key="2">
    <source>
        <dbReference type="PROSITE" id="PS50059"/>
    </source>
</evidence>
<comment type="caution">
    <text evidence="3">The sequence shown here is derived from an EMBL/GenBank/DDBJ whole genome shotgun (WGS) entry which is preliminary data.</text>
</comment>
<organism evidence="3 4">
    <name type="scientific">Tanacetum coccineum</name>
    <dbReference type="NCBI Taxonomy" id="301880"/>
    <lineage>
        <taxon>Eukaryota</taxon>
        <taxon>Viridiplantae</taxon>
        <taxon>Streptophyta</taxon>
        <taxon>Embryophyta</taxon>
        <taxon>Tracheophyta</taxon>
        <taxon>Spermatophyta</taxon>
        <taxon>Magnoliopsida</taxon>
        <taxon>eudicotyledons</taxon>
        <taxon>Gunneridae</taxon>
        <taxon>Pentapetalae</taxon>
        <taxon>asterids</taxon>
        <taxon>campanulids</taxon>
        <taxon>Asterales</taxon>
        <taxon>Asteraceae</taxon>
        <taxon>Asteroideae</taxon>
        <taxon>Anthemideae</taxon>
        <taxon>Anthemidinae</taxon>
        <taxon>Tanacetum</taxon>
    </lineage>
</organism>
<dbReference type="InterPro" id="IPR046357">
    <property type="entry name" value="PPIase_dom_sf"/>
</dbReference>
<dbReference type="Gene3D" id="3.10.50.40">
    <property type="match status" value="1"/>
</dbReference>
<keyword evidence="1" id="KW-0697">Rotamase</keyword>
<accession>A0ABQ5FRX9</accession>
<evidence type="ECO:0000313" key="3">
    <source>
        <dbReference type="EMBL" id="GJT66122.1"/>
    </source>
</evidence>
<dbReference type="EC" id="5.2.1.8" evidence="1"/>
<keyword evidence="1" id="KW-0413">Isomerase</keyword>
<dbReference type="PANTHER" id="PTHR33127:SF5">
    <property type="entry name" value="TRANSMEMBRANE PROTEIN"/>
    <property type="match status" value="1"/>
</dbReference>
<proteinExistence type="predicted"/>
<dbReference type="PANTHER" id="PTHR33127">
    <property type="entry name" value="TRANSMEMBRANE PROTEIN"/>
    <property type="match status" value="1"/>
</dbReference>
<dbReference type="Pfam" id="PF03478">
    <property type="entry name" value="Beta-prop_KIB1-4"/>
    <property type="match status" value="2"/>
</dbReference>
<protein>
    <recommendedName>
        <fullName evidence="1">peptidylprolyl isomerase</fullName>
        <ecNumber evidence="1">5.2.1.8</ecNumber>
    </recommendedName>
</protein>
<reference evidence="3" key="2">
    <citation type="submission" date="2022-01" db="EMBL/GenBank/DDBJ databases">
        <authorList>
            <person name="Yamashiro T."/>
            <person name="Shiraishi A."/>
            <person name="Satake H."/>
            <person name="Nakayama K."/>
        </authorList>
    </citation>
    <scope>NUCLEOTIDE SEQUENCE</scope>
</reference>
<gene>
    <name evidence="3" type="ORF">Tco_1017602</name>
</gene>
<dbReference type="Pfam" id="PF00254">
    <property type="entry name" value="FKBP_C"/>
    <property type="match status" value="1"/>
</dbReference>
<dbReference type="InterPro" id="IPR005174">
    <property type="entry name" value="KIB1-4_b-propeller"/>
</dbReference>
<feature type="domain" description="PPIase FKBP-type" evidence="2">
    <location>
        <begin position="770"/>
        <end position="854"/>
    </location>
</feature>
<dbReference type="InterPro" id="IPR001179">
    <property type="entry name" value="PPIase_FKBP_dom"/>
</dbReference>
<dbReference type="PROSITE" id="PS50059">
    <property type="entry name" value="FKBP_PPIASE"/>
    <property type="match status" value="1"/>
</dbReference>
<dbReference type="Proteomes" id="UP001151760">
    <property type="component" value="Unassembled WGS sequence"/>
</dbReference>
<name>A0ABQ5FRX9_9ASTR</name>
<evidence type="ECO:0000313" key="4">
    <source>
        <dbReference type="Proteomes" id="UP001151760"/>
    </source>
</evidence>
<sequence length="939" mass="107705">MEQKQKQISCGSTYDRLPPQWAKYPWFVAQMQENQIFYTIHNPQLLYRCQIPELIGTQIRASFHGWVVLSKHPTWFLWNPLTSNLIRLPPLIHLKHEPDQCCLSSPPDDPTSVFIVSTHGYPILTFCRLDCTRNKLKWAKFPYGKELRTIIGKNGYLHDLTCCNGKVYAFNSDEDNHTVIEIDIAVEEKKVVMRLLSFVEHPGFSFTRFCKTNGRTGYDCYLKGYCSELFYIEIDLEAETRETVGDVHLYKLDMSNMIWEEMEDLKDAIFFLQVDSQYPAYYSPVITTELAGYIHILDRMGKLLYSYHIKHRTISIASMSSLVPTSDMSSWGMLEYSLGGDNANLKQEEDKDDGNIVVKSATISKPPVFDSKKRTRTDESYLLNLPFHILESIIEHCVCVEYMNFRATCKLCHLAAPSIQWSNKTILKRLQSYSVASPWLMVFDSYQGIITLSDLMMGDKYFIKTPQELIGDIRVHYSRYGWLLIEKVGAPRRMMLFNPFTSDIRELPLEDNLDGCCFSAPPTSKDCMIVGCNLLWHGFSIHFLGQEQFLRRPYLELGGDVPYSFRFPTFHDKDIYALSNDGRLDVIREIDEEEYTLETVVAKPPGCVGSSFLVECEQHLLLVIVGTLEESVDLFKLNDLTKEWEKLDGLGKHTIYIADTCFCIEAKTPETENKIYFSGLHNGKIVFYSFETLSYHTSDGENIKGSLRNFLGTKYHWHPHTWIEQSELIVDLMRSVSIRIRVHKVVDHESILVFKRLLGYKISIASRIVPYEFKVGATPGRERKRDFVDNPNGLFSAQAAPKPPPAMYSVVEGMKVGGKRRVIVPPEAGYGKKGQNEIPPNTAFEMNLELLQVCLPSLLNTLASILIKATFPMTAWNVFFPKRLTSYPGERLRDAAYEMEPKPEGSTLILISCLICDYRDRNPSNIIMDLLPATTVWHP</sequence>
<dbReference type="EMBL" id="BQNB010017687">
    <property type="protein sequence ID" value="GJT66122.1"/>
    <property type="molecule type" value="Genomic_DNA"/>
</dbReference>
<keyword evidence="4" id="KW-1185">Reference proteome</keyword>
<reference evidence="3" key="1">
    <citation type="journal article" date="2022" name="Int. J. Mol. Sci.">
        <title>Draft Genome of Tanacetum Coccineum: Genomic Comparison of Closely Related Tanacetum-Family Plants.</title>
        <authorList>
            <person name="Yamashiro T."/>
            <person name="Shiraishi A."/>
            <person name="Nakayama K."/>
            <person name="Satake H."/>
        </authorList>
    </citation>
    <scope>NUCLEOTIDE SEQUENCE</scope>
</reference>
<evidence type="ECO:0000256" key="1">
    <source>
        <dbReference type="PROSITE-ProRule" id="PRU00277"/>
    </source>
</evidence>